<evidence type="ECO:0000313" key="12">
    <source>
        <dbReference type="EMBL" id="CAF2836312.1"/>
    </source>
</evidence>
<dbReference type="PANTHER" id="PTHR45877">
    <property type="entry name" value="E3 UBIQUITIN-PROTEIN LIGASE SIAH2"/>
    <property type="match status" value="1"/>
</dbReference>
<feature type="coiled-coil region" evidence="10">
    <location>
        <begin position="422"/>
        <end position="456"/>
    </location>
</feature>
<evidence type="ECO:0000256" key="3">
    <source>
        <dbReference type="ARBA" id="ARBA00009119"/>
    </source>
</evidence>
<evidence type="ECO:0000256" key="11">
    <source>
        <dbReference type="SAM" id="MobiDB-lite"/>
    </source>
</evidence>
<evidence type="ECO:0000256" key="1">
    <source>
        <dbReference type="ARBA" id="ARBA00000900"/>
    </source>
</evidence>
<dbReference type="OrthoDB" id="941555at2759"/>
<feature type="compositionally biased region" description="Polar residues" evidence="11">
    <location>
        <begin position="587"/>
        <end position="615"/>
    </location>
</feature>
<feature type="compositionally biased region" description="Low complexity" evidence="11">
    <location>
        <begin position="508"/>
        <end position="532"/>
    </location>
</feature>
<dbReference type="InterPro" id="IPR013010">
    <property type="entry name" value="Znf_SIAH"/>
</dbReference>
<dbReference type="InterPro" id="IPR049548">
    <property type="entry name" value="Sina-like_RING"/>
</dbReference>
<evidence type="ECO:0000256" key="5">
    <source>
        <dbReference type="ARBA" id="ARBA00022679"/>
    </source>
</evidence>
<dbReference type="AlphaFoldDB" id="A0A7R8CJF9"/>
<sequence>MVRTRGGLIKSPSDPVGSNSTGRRLRSSRSKNSGSSSRNGDLYNRNESTHGNEAHWVSLGNNINEDVEHTESAALSQTGNSDPPSNEAFIQNPNPQSSTNTNNNSSSSNEDNNDLVIYANPQVHPLDLGEVETSTQLPEDLKINLECPVCGRISLPPIMQCRNGHVTCNACRPKVQSCPVCREIDIDIRNMFAEKAITYLTIQCEFDQYGCKEIIQFRDKEAHERTCKYRPYICPYIECDHKLSAEVVVDHVSSAHREECRRSDGPEITASMILIGRYFGGDGAWWLHHWVWLLGEEEEAMKYLYEITAFKGNTRYVYGGEVASLRTTDDDIVSGGQCLSISDAIGRRLRDEMNRIPSSPHILITMKIQIITHEVQYNLSRTTPWRIRRRELASQEEPLDLSLRNDEESDSLDSVIYSTEHRMNLEEKLQTLLNYYESLTKENSLLRAQENELLQEIQTVRDALLLLPGEERRTTTSPQLVHQTEVPDLRFAVSKGLEPRRYVKRRQSSISTTTSSSAFSSSSEEDFPPSSESKTDILVREKKAHWCQTIQEADRLGAINKELTNKANELELKIKWIKEALRKGSNDDNNNNTGPSFSSPNPSHIFVSSTCNTTH</sequence>
<dbReference type="InterPro" id="IPR013083">
    <property type="entry name" value="Znf_RING/FYVE/PHD"/>
</dbReference>
<dbReference type="PROSITE" id="PS50089">
    <property type="entry name" value="ZF_RING_2"/>
    <property type="match status" value="1"/>
</dbReference>
<keyword evidence="12" id="KW-0012">Acyltransferase</keyword>
<dbReference type="Pfam" id="PF21362">
    <property type="entry name" value="Sina_RING"/>
    <property type="match status" value="1"/>
</dbReference>
<dbReference type="PANTHER" id="PTHR45877:SF2">
    <property type="entry name" value="E3 UBIQUITIN-PROTEIN LIGASE SINA-RELATED"/>
    <property type="match status" value="1"/>
</dbReference>
<dbReference type="EMBL" id="HG994593">
    <property type="protein sequence ID" value="CAF2836312.1"/>
    <property type="molecule type" value="Genomic_DNA"/>
</dbReference>
<accession>A0A7R8CJF9</accession>
<evidence type="ECO:0000256" key="9">
    <source>
        <dbReference type="ARBA" id="ARBA00022833"/>
    </source>
</evidence>
<proteinExistence type="inferred from homology"/>
<feature type="compositionally biased region" description="Low complexity" evidence="11">
    <location>
        <begin position="30"/>
        <end position="40"/>
    </location>
</feature>
<dbReference type="GO" id="GO:0008270">
    <property type="term" value="F:zinc ion binding"/>
    <property type="evidence" value="ECO:0007669"/>
    <property type="project" value="UniProtKB-KW"/>
</dbReference>
<dbReference type="SUPFAM" id="SSF49599">
    <property type="entry name" value="TRAF domain-like"/>
    <property type="match status" value="1"/>
</dbReference>
<dbReference type="GO" id="GO:0016567">
    <property type="term" value="P:protein ubiquitination"/>
    <property type="evidence" value="ECO:0007669"/>
    <property type="project" value="UniProtKB-UniPathway"/>
</dbReference>
<dbReference type="GO" id="GO:0061630">
    <property type="term" value="F:ubiquitin protein ligase activity"/>
    <property type="evidence" value="ECO:0007669"/>
    <property type="project" value="UniProtKB-EC"/>
</dbReference>
<feature type="compositionally biased region" description="Low complexity" evidence="11">
    <location>
        <begin position="91"/>
        <end position="110"/>
    </location>
</feature>
<keyword evidence="10" id="KW-0175">Coiled coil</keyword>
<feature type="region of interest" description="Disordered" evidence="11">
    <location>
        <begin position="504"/>
        <end position="535"/>
    </location>
</feature>
<dbReference type="InterPro" id="IPR004162">
    <property type="entry name" value="SINA-like_animal"/>
</dbReference>
<protein>
    <recommendedName>
        <fullName evidence="4">RING-type E3 ubiquitin transferase</fullName>
        <ecNumber evidence="4">2.3.2.27</ecNumber>
    </recommendedName>
</protein>
<dbReference type="Gene3D" id="3.30.40.10">
    <property type="entry name" value="Zinc/RING finger domain, C3HC4 (zinc finger)"/>
    <property type="match status" value="2"/>
</dbReference>
<keyword evidence="5 12" id="KW-0808">Transferase</keyword>
<evidence type="ECO:0000256" key="10">
    <source>
        <dbReference type="SAM" id="Coils"/>
    </source>
</evidence>
<dbReference type="UniPathway" id="UPA00143"/>
<feature type="region of interest" description="Disordered" evidence="11">
    <location>
        <begin position="583"/>
        <end position="615"/>
    </location>
</feature>
<dbReference type="InterPro" id="IPR001841">
    <property type="entry name" value="Znf_RING"/>
</dbReference>
<dbReference type="Pfam" id="PF21361">
    <property type="entry name" value="Sina_ZnF"/>
    <property type="match status" value="1"/>
</dbReference>
<dbReference type="PROSITE" id="PS51081">
    <property type="entry name" value="ZF_SIAH"/>
    <property type="match status" value="1"/>
</dbReference>
<keyword evidence="6" id="KW-0479">Metal-binding</keyword>
<feature type="region of interest" description="Disordered" evidence="11">
    <location>
        <begin position="1"/>
        <end position="48"/>
    </location>
</feature>
<keyword evidence="7" id="KW-0863">Zinc-finger</keyword>
<dbReference type="GO" id="GO:0031624">
    <property type="term" value="F:ubiquitin conjugating enzyme binding"/>
    <property type="evidence" value="ECO:0007669"/>
    <property type="project" value="TreeGrafter"/>
</dbReference>
<keyword evidence="13" id="KW-1185">Reference proteome</keyword>
<dbReference type="Proteomes" id="UP000675881">
    <property type="component" value="Chromosome 14"/>
</dbReference>
<feature type="compositionally biased region" description="Polar residues" evidence="11">
    <location>
        <begin position="73"/>
        <end position="84"/>
    </location>
</feature>
<feature type="coiled-coil region" evidence="10">
    <location>
        <begin position="553"/>
        <end position="580"/>
    </location>
</feature>
<keyword evidence="8" id="KW-0833">Ubl conjugation pathway</keyword>
<dbReference type="EC" id="2.3.2.27" evidence="4"/>
<comment type="pathway">
    <text evidence="2">Protein modification; protein ubiquitination.</text>
</comment>
<evidence type="ECO:0000256" key="8">
    <source>
        <dbReference type="ARBA" id="ARBA00022786"/>
    </source>
</evidence>
<dbReference type="GO" id="GO:0043161">
    <property type="term" value="P:proteasome-mediated ubiquitin-dependent protein catabolic process"/>
    <property type="evidence" value="ECO:0007669"/>
    <property type="project" value="TreeGrafter"/>
</dbReference>
<name>A0A7R8CJF9_LEPSM</name>
<feature type="region of interest" description="Disordered" evidence="11">
    <location>
        <begin position="72"/>
        <end position="113"/>
    </location>
</feature>
<dbReference type="GO" id="GO:0005737">
    <property type="term" value="C:cytoplasm"/>
    <property type="evidence" value="ECO:0007669"/>
    <property type="project" value="TreeGrafter"/>
</dbReference>
<evidence type="ECO:0000256" key="4">
    <source>
        <dbReference type="ARBA" id="ARBA00012483"/>
    </source>
</evidence>
<reference evidence="12" key="1">
    <citation type="submission" date="2021-02" db="EMBL/GenBank/DDBJ databases">
        <authorList>
            <person name="Bekaert M."/>
        </authorList>
    </citation>
    <scope>NUCLEOTIDE SEQUENCE</scope>
    <source>
        <strain evidence="12">IoA-00</strain>
    </source>
</reference>
<evidence type="ECO:0000256" key="7">
    <source>
        <dbReference type="ARBA" id="ARBA00022771"/>
    </source>
</evidence>
<comment type="similarity">
    <text evidence="3">Belongs to the SINA (Seven in absentia) family.</text>
</comment>
<evidence type="ECO:0000256" key="6">
    <source>
        <dbReference type="ARBA" id="ARBA00022723"/>
    </source>
</evidence>
<evidence type="ECO:0000313" key="13">
    <source>
        <dbReference type="Proteomes" id="UP000675881"/>
    </source>
</evidence>
<comment type="catalytic activity">
    <reaction evidence="1">
        <text>S-ubiquitinyl-[E2 ubiquitin-conjugating enzyme]-L-cysteine + [acceptor protein]-L-lysine = [E2 ubiquitin-conjugating enzyme]-L-cysteine + N(6)-ubiquitinyl-[acceptor protein]-L-lysine.</text>
        <dbReference type="EC" id="2.3.2.27"/>
    </reaction>
</comment>
<keyword evidence="9" id="KW-0862">Zinc</keyword>
<organism evidence="12 13">
    <name type="scientific">Lepeophtheirus salmonis</name>
    <name type="common">Salmon louse</name>
    <name type="synonym">Caligus salmonis</name>
    <dbReference type="NCBI Taxonomy" id="72036"/>
    <lineage>
        <taxon>Eukaryota</taxon>
        <taxon>Metazoa</taxon>
        <taxon>Ecdysozoa</taxon>
        <taxon>Arthropoda</taxon>
        <taxon>Crustacea</taxon>
        <taxon>Multicrustacea</taxon>
        <taxon>Hexanauplia</taxon>
        <taxon>Copepoda</taxon>
        <taxon>Siphonostomatoida</taxon>
        <taxon>Caligidae</taxon>
        <taxon>Lepeophtheirus</taxon>
    </lineage>
</organism>
<gene>
    <name evidence="12" type="ORF">LSAA_5020</name>
</gene>
<evidence type="ECO:0000256" key="2">
    <source>
        <dbReference type="ARBA" id="ARBA00004906"/>
    </source>
</evidence>